<organism evidence="1 2">
    <name type="scientific">Puniceicoccus vermicola</name>
    <dbReference type="NCBI Taxonomy" id="388746"/>
    <lineage>
        <taxon>Bacteria</taxon>
        <taxon>Pseudomonadati</taxon>
        <taxon>Verrucomicrobiota</taxon>
        <taxon>Opitutia</taxon>
        <taxon>Puniceicoccales</taxon>
        <taxon>Puniceicoccaceae</taxon>
        <taxon>Puniceicoccus</taxon>
    </lineage>
</organism>
<dbReference type="Proteomes" id="UP000525652">
    <property type="component" value="Unassembled WGS sequence"/>
</dbReference>
<name>A0A7X1E2U6_9BACT</name>
<gene>
    <name evidence="1" type="ORF">H5P30_00675</name>
</gene>
<keyword evidence="2" id="KW-1185">Reference proteome</keyword>
<proteinExistence type="predicted"/>
<evidence type="ECO:0000313" key="2">
    <source>
        <dbReference type="Proteomes" id="UP000525652"/>
    </source>
</evidence>
<evidence type="ECO:0008006" key="3">
    <source>
        <dbReference type="Google" id="ProtNLM"/>
    </source>
</evidence>
<dbReference type="AlphaFoldDB" id="A0A7X1E2U6"/>
<sequence>MDKAQVFDALREKLQQELNTAVGASRDAAEYATNEEARAESKYDTQGLEASYLAAGQATMANSLADAIATLGSVQEEMIVPRDRVMRGALFECDLGGFREWFYLSPVGGGETLDFDGEEISIVTAKSPLGAAVAGKTAGAAFKLANGTEGSVLKVL</sequence>
<comment type="caution">
    <text evidence="1">The sequence shown here is derived from an EMBL/GenBank/DDBJ whole genome shotgun (WGS) entry which is preliminary data.</text>
</comment>
<dbReference type="EMBL" id="JACHVA010000009">
    <property type="protein sequence ID" value="MBC2600289.1"/>
    <property type="molecule type" value="Genomic_DNA"/>
</dbReference>
<dbReference type="RefSeq" id="WP_185691043.1">
    <property type="nucleotide sequence ID" value="NZ_JACHVA010000009.1"/>
</dbReference>
<evidence type="ECO:0000313" key="1">
    <source>
        <dbReference type="EMBL" id="MBC2600289.1"/>
    </source>
</evidence>
<accession>A0A7X1E2U6</accession>
<reference evidence="1 2" key="1">
    <citation type="submission" date="2020-07" db="EMBL/GenBank/DDBJ databases">
        <authorList>
            <person name="Feng X."/>
        </authorList>
    </citation>
    <scope>NUCLEOTIDE SEQUENCE [LARGE SCALE GENOMIC DNA]</scope>
    <source>
        <strain evidence="1 2">JCM14086</strain>
    </source>
</reference>
<protein>
    <recommendedName>
        <fullName evidence="3">Transcription elongation factor GreAB</fullName>
    </recommendedName>
</protein>